<dbReference type="OrthoDB" id="45564at2"/>
<comment type="subcellular location">
    <subcellularLocation>
        <location evidence="6">Cell membrane</location>
        <topology evidence="6">Multi-pass membrane protein</topology>
    </subcellularLocation>
    <subcellularLocation>
        <location evidence="1">Membrane</location>
        <topology evidence="1">Multi-pass membrane protein</topology>
    </subcellularLocation>
</comment>
<comment type="similarity">
    <text evidence="2 6">Belongs to the 4-toluene sulfonate uptake permease (TSUP) (TC 2.A.102) family.</text>
</comment>
<feature type="transmembrane region" description="Helical" evidence="6">
    <location>
        <begin position="178"/>
        <end position="202"/>
    </location>
</feature>
<dbReference type="PANTHER" id="PTHR43701:SF12">
    <property type="entry name" value="MEMBRANE TRANSPORTER PROTEIN YTNM-RELATED"/>
    <property type="match status" value="1"/>
</dbReference>
<name>A0A173LQM1_9ACTN</name>
<dbReference type="InterPro" id="IPR002781">
    <property type="entry name" value="TM_pro_TauE-like"/>
</dbReference>
<feature type="transmembrane region" description="Helical" evidence="6">
    <location>
        <begin position="72"/>
        <end position="92"/>
    </location>
</feature>
<reference evidence="7 8" key="1">
    <citation type="submission" date="2016-06" db="EMBL/GenBank/DDBJ databases">
        <title>Complete genome sequence of a saline-alkali tolerant type strain Dietzia timorensis ID05-A0528T.</title>
        <authorList>
            <person name="Wu X."/>
        </authorList>
    </citation>
    <scope>NUCLEOTIDE SEQUENCE [LARGE SCALE GENOMIC DNA]</scope>
    <source>
        <strain evidence="7 8">ID05-A0528</strain>
    </source>
</reference>
<evidence type="ECO:0000256" key="2">
    <source>
        <dbReference type="ARBA" id="ARBA00009142"/>
    </source>
</evidence>
<evidence type="ECO:0000256" key="5">
    <source>
        <dbReference type="ARBA" id="ARBA00023136"/>
    </source>
</evidence>
<feature type="transmembrane region" description="Helical" evidence="6">
    <location>
        <begin position="264"/>
        <end position="284"/>
    </location>
</feature>
<proteinExistence type="inferred from homology"/>
<sequence>MRTLIVFLLVGFGAQLVDGSLGMAYGITATTMALIAGASAAQASFAVNLAQVGTTFAAGVSHWKFNNVDWKIVAKLGIPGTVGAFVGATLLSNISTEAAQPIMTTILLVLGFYLLFRFGLGLGKPPVLNIAEEKQHSGGFLAPVGTLGGFLSATGGGGWGPLTVTTLMTTGKTTPRRVIGSVSASEFLVSIAASLGFLFGMGDQLREMGLIVLGLLIGGVIAAPFAAWLVARVNAVVLGTFVGGLLVFLNLLRMSQTMEVNPTLIGVLQVAIVVVTVVLGLRAWKRIRAARDEGARVEVADPEADIDAKYAHFGAAERSAGDRGSGEK</sequence>
<keyword evidence="3 6" id="KW-0812">Transmembrane</keyword>
<dbReference type="EMBL" id="CP015961">
    <property type="protein sequence ID" value="ANI93911.1"/>
    <property type="molecule type" value="Genomic_DNA"/>
</dbReference>
<dbReference type="Pfam" id="PF01925">
    <property type="entry name" value="TauE"/>
    <property type="match status" value="1"/>
</dbReference>
<dbReference type="Proteomes" id="UP000186104">
    <property type="component" value="Chromosome"/>
</dbReference>
<evidence type="ECO:0000256" key="1">
    <source>
        <dbReference type="ARBA" id="ARBA00004141"/>
    </source>
</evidence>
<feature type="transmembrane region" description="Helical" evidence="6">
    <location>
        <begin position="208"/>
        <end position="228"/>
    </location>
</feature>
<keyword evidence="8" id="KW-1185">Reference proteome</keyword>
<evidence type="ECO:0000313" key="7">
    <source>
        <dbReference type="EMBL" id="ANI93911.1"/>
    </source>
</evidence>
<dbReference type="RefSeq" id="WP_067478844.1">
    <property type="nucleotide sequence ID" value="NZ_CP015961.1"/>
</dbReference>
<gene>
    <name evidence="7" type="ORF">BJL86_3152</name>
</gene>
<keyword evidence="6" id="KW-1003">Cell membrane</keyword>
<dbReference type="STRING" id="499555.BJL86_3152"/>
<dbReference type="InterPro" id="IPR051598">
    <property type="entry name" value="TSUP/Inactive_protease-like"/>
</dbReference>
<protein>
    <recommendedName>
        <fullName evidence="6">Probable membrane transporter protein</fullName>
    </recommendedName>
</protein>
<evidence type="ECO:0000313" key="8">
    <source>
        <dbReference type="Proteomes" id="UP000186104"/>
    </source>
</evidence>
<dbReference type="KEGG" id="dtm:BJL86_3152"/>
<dbReference type="GO" id="GO:0005886">
    <property type="term" value="C:plasma membrane"/>
    <property type="evidence" value="ECO:0007669"/>
    <property type="project" value="UniProtKB-SubCell"/>
</dbReference>
<evidence type="ECO:0000256" key="6">
    <source>
        <dbReference type="RuleBase" id="RU363041"/>
    </source>
</evidence>
<keyword evidence="4 6" id="KW-1133">Transmembrane helix</keyword>
<accession>A0A173LQM1</accession>
<evidence type="ECO:0000256" key="4">
    <source>
        <dbReference type="ARBA" id="ARBA00022989"/>
    </source>
</evidence>
<keyword evidence="5 6" id="KW-0472">Membrane</keyword>
<feature type="transmembrane region" description="Helical" evidence="6">
    <location>
        <begin position="98"/>
        <end position="116"/>
    </location>
</feature>
<feature type="transmembrane region" description="Helical" evidence="6">
    <location>
        <begin position="235"/>
        <end position="252"/>
    </location>
</feature>
<dbReference type="AlphaFoldDB" id="A0A173LQM1"/>
<organism evidence="7 8">
    <name type="scientific">Dietzia timorensis</name>
    <dbReference type="NCBI Taxonomy" id="499555"/>
    <lineage>
        <taxon>Bacteria</taxon>
        <taxon>Bacillati</taxon>
        <taxon>Actinomycetota</taxon>
        <taxon>Actinomycetes</taxon>
        <taxon>Mycobacteriales</taxon>
        <taxon>Dietziaceae</taxon>
        <taxon>Dietzia</taxon>
    </lineage>
</organism>
<evidence type="ECO:0000256" key="3">
    <source>
        <dbReference type="ARBA" id="ARBA00022692"/>
    </source>
</evidence>
<dbReference type="PANTHER" id="PTHR43701">
    <property type="entry name" value="MEMBRANE TRANSPORTER PROTEIN MJ0441-RELATED"/>
    <property type="match status" value="1"/>
</dbReference>